<comment type="caution">
    <text evidence="2">The sequence shown here is derived from an EMBL/GenBank/DDBJ whole genome shotgun (WGS) entry which is preliminary data.</text>
</comment>
<feature type="signal peptide" evidence="1">
    <location>
        <begin position="1"/>
        <end position="22"/>
    </location>
</feature>
<sequence length="84" mass="8490">MKTQLKLATLAALTAATLALPAAGQNTTTAPAKCAPNAMMKCGAKCAPKCHAKKHTVKKAAKCGASNCAPKRGPKCGPKCTPKN</sequence>
<accession>A0A2G8SYK3</accession>
<name>A0A2G8SYK3_9BURK</name>
<evidence type="ECO:0000256" key="1">
    <source>
        <dbReference type="SAM" id="SignalP"/>
    </source>
</evidence>
<reference evidence="2 3" key="1">
    <citation type="submission" date="2017-10" db="EMBL/GenBank/DDBJ databases">
        <title>Massilia psychrophilum sp. nov., a novel purple-pigmented bacterium isolated from Tianshan glacier, Xinjiang Municipality, China.</title>
        <authorList>
            <person name="Wang H."/>
        </authorList>
    </citation>
    <scope>NUCLEOTIDE SEQUENCE [LARGE SCALE GENOMIC DNA]</scope>
    <source>
        <strain evidence="2 3">JCM 30813</strain>
    </source>
</reference>
<evidence type="ECO:0000313" key="3">
    <source>
        <dbReference type="Proteomes" id="UP000228593"/>
    </source>
</evidence>
<feature type="chain" id="PRO_5013936824" evidence="1">
    <location>
        <begin position="23"/>
        <end position="84"/>
    </location>
</feature>
<keyword evidence="1" id="KW-0732">Signal</keyword>
<dbReference type="Proteomes" id="UP000228593">
    <property type="component" value="Unassembled WGS sequence"/>
</dbReference>
<dbReference type="EMBL" id="PDOB01000027">
    <property type="protein sequence ID" value="PIL38877.1"/>
    <property type="molecule type" value="Genomic_DNA"/>
</dbReference>
<gene>
    <name evidence="2" type="ORF">CR103_15730</name>
</gene>
<organism evidence="2 3">
    <name type="scientific">Massilia psychrophila</name>
    <dbReference type="NCBI Taxonomy" id="1603353"/>
    <lineage>
        <taxon>Bacteria</taxon>
        <taxon>Pseudomonadati</taxon>
        <taxon>Pseudomonadota</taxon>
        <taxon>Betaproteobacteria</taxon>
        <taxon>Burkholderiales</taxon>
        <taxon>Oxalobacteraceae</taxon>
        <taxon>Telluria group</taxon>
        <taxon>Massilia</taxon>
    </lineage>
</organism>
<dbReference type="AlphaFoldDB" id="A0A2G8SYK3"/>
<proteinExistence type="predicted"/>
<dbReference type="RefSeq" id="WP_099916906.1">
    <property type="nucleotide sequence ID" value="NZ_BMHS01000039.1"/>
</dbReference>
<keyword evidence="3" id="KW-1185">Reference proteome</keyword>
<protein>
    <submittedName>
        <fullName evidence="2">Uncharacterized protein</fullName>
    </submittedName>
</protein>
<evidence type="ECO:0000313" key="2">
    <source>
        <dbReference type="EMBL" id="PIL38877.1"/>
    </source>
</evidence>